<feature type="non-terminal residue" evidence="2">
    <location>
        <position position="118"/>
    </location>
</feature>
<dbReference type="PRINTS" id="PR00406">
    <property type="entry name" value="CYTB5RDTASE"/>
</dbReference>
<proteinExistence type="predicted"/>
<dbReference type="CDD" id="cd00322">
    <property type="entry name" value="FNR_like"/>
    <property type="match status" value="1"/>
</dbReference>
<protein>
    <recommendedName>
        <fullName evidence="1">FAD-binding FR-type domain-containing protein</fullName>
    </recommendedName>
</protein>
<accession>A0A382QBT9</accession>
<dbReference type="InterPro" id="IPR017927">
    <property type="entry name" value="FAD-bd_FR_type"/>
</dbReference>
<name>A0A382QBT9_9ZZZZ</name>
<dbReference type="PANTHER" id="PTHR47354">
    <property type="entry name" value="NADH OXIDOREDUCTASE HCR"/>
    <property type="match status" value="1"/>
</dbReference>
<dbReference type="Pfam" id="PF08022">
    <property type="entry name" value="FAD_binding_8"/>
    <property type="match status" value="1"/>
</dbReference>
<dbReference type="InterPro" id="IPR050415">
    <property type="entry name" value="MRET"/>
</dbReference>
<feature type="domain" description="FAD-binding FR-type" evidence="1">
    <location>
        <begin position="5"/>
        <end position="101"/>
    </location>
</feature>
<dbReference type="SUPFAM" id="SSF63380">
    <property type="entry name" value="Riboflavin synthase domain-like"/>
    <property type="match status" value="1"/>
</dbReference>
<dbReference type="EMBL" id="UINC01112621">
    <property type="protein sequence ID" value="SVC81701.1"/>
    <property type="molecule type" value="Genomic_DNA"/>
</dbReference>
<dbReference type="InterPro" id="IPR013112">
    <property type="entry name" value="FAD-bd_8"/>
</dbReference>
<dbReference type="Gene3D" id="2.40.30.10">
    <property type="entry name" value="Translation factors"/>
    <property type="match status" value="1"/>
</dbReference>
<evidence type="ECO:0000259" key="1">
    <source>
        <dbReference type="PROSITE" id="PS51384"/>
    </source>
</evidence>
<sequence>MSVAQEDLNAKVLGIEEVADHRKCFTIERPAGFDFEAGQHMYVETRPDWGAPFTIVSAPGDGHLAFTTVMRDASPLKKELGELSPGDTVIVSGPYGEFTRDVGEAKTGMIAGGIGITP</sequence>
<gene>
    <name evidence="2" type="ORF">METZ01_LOCUS334555</name>
</gene>
<dbReference type="PANTHER" id="PTHR47354:SF5">
    <property type="entry name" value="PROTEIN RFBI"/>
    <property type="match status" value="1"/>
</dbReference>
<evidence type="ECO:0000313" key="2">
    <source>
        <dbReference type="EMBL" id="SVC81701.1"/>
    </source>
</evidence>
<dbReference type="AlphaFoldDB" id="A0A382QBT9"/>
<dbReference type="InterPro" id="IPR017938">
    <property type="entry name" value="Riboflavin_synthase-like_b-brl"/>
</dbReference>
<reference evidence="2" key="1">
    <citation type="submission" date="2018-05" db="EMBL/GenBank/DDBJ databases">
        <authorList>
            <person name="Lanie J.A."/>
            <person name="Ng W.-L."/>
            <person name="Kazmierczak K.M."/>
            <person name="Andrzejewski T.M."/>
            <person name="Davidsen T.M."/>
            <person name="Wayne K.J."/>
            <person name="Tettelin H."/>
            <person name="Glass J.I."/>
            <person name="Rusch D."/>
            <person name="Podicherti R."/>
            <person name="Tsui H.-C.T."/>
            <person name="Winkler M.E."/>
        </authorList>
    </citation>
    <scope>NUCLEOTIDE SEQUENCE</scope>
</reference>
<organism evidence="2">
    <name type="scientific">marine metagenome</name>
    <dbReference type="NCBI Taxonomy" id="408172"/>
    <lineage>
        <taxon>unclassified sequences</taxon>
        <taxon>metagenomes</taxon>
        <taxon>ecological metagenomes</taxon>
    </lineage>
</organism>
<dbReference type="GO" id="GO:0016491">
    <property type="term" value="F:oxidoreductase activity"/>
    <property type="evidence" value="ECO:0007669"/>
    <property type="project" value="InterPro"/>
</dbReference>
<dbReference type="PROSITE" id="PS51384">
    <property type="entry name" value="FAD_FR"/>
    <property type="match status" value="1"/>
</dbReference>